<organism evidence="2 3">
    <name type="scientific">Rhizoctonia solani</name>
    <dbReference type="NCBI Taxonomy" id="456999"/>
    <lineage>
        <taxon>Eukaryota</taxon>
        <taxon>Fungi</taxon>
        <taxon>Dikarya</taxon>
        <taxon>Basidiomycota</taxon>
        <taxon>Agaricomycotina</taxon>
        <taxon>Agaricomycetes</taxon>
        <taxon>Cantharellales</taxon>
        <taxon>Ceratobasidiaceae</taxon>
        <taxon>Rhizoctonia</taxon>
    </lineage>
</organism>
<feature type="compositionally biased region" description="Low complexity" evidence="1">
    <location>
        <begin position="168"/>
        <end position="184"/>
    </location>
</feature>
<evidence type="ECO:0000313" key="3">
    <source>
        <dbReference type="Proteomes" id="UP000663846"/>
    </source>
</evidence>
<feature type="compositionally biased region" description="Polar residues" evidence="1">
    <location>
        <begin position="59"/>
        <end position="71"/>
    </location>
</feature>
<name>A0A8H3BY02_9AGAM</name>
<feature type="region of interest" description="Disordered" evidence="1">
    <location>
        <begin position="38"/>
        <end position="71"/>
    </location>
</feature>
<feature type="compositionally biased region" description="Low complexity" evidence="1">
    <location>
        <begin position="1"/>
        <end position="17"/>
    </location>
</feature>
<gene>
    <name evidence="2" type="ORF">RDB_LOCUS171035</name>
</gene>
<dbReference type="Proteomes" id="UP000663846">
    <property type="component" value="Unassembled WGS sequence"/>
</dbReference>
<proteinExistence type="predicted"/>
<sequence length="184" mass="20006">MSTTTTTASRASSLPPSKCMRGSEASSTMAWTTAAFLFPPHTSLPTRTPIPPHERSKSCKPQSSPRLSSTSRVINHIPGFDDFAELVVSERAIPQATASAANKHSSSPVSRSRHVHSRPSSPSESSLNPTVAPVKTTTIPRSSWLEDDNDTDRVTFVFGRFNPSSMRQSTPPFTQTQPNTQIRT</sequence>
<feature type="region of interest" description="Disordered" evidence="1">
    <location>
        <begin position="96"/>
        <end position="149"/>
    </location>
</feature>
<dbReference type="EMBL" id="CAJMWS010000913">
    <property type="protein sequence ID" value="CAE6468541.1"/>
    <property type="molecule type" value="Genomic_DNA"/>
</dbReference>
<accession>A0A8H3BY02</accession>
<feature type="region of interest" description="Disordered" evidence="1">
    <location>
        <begin position="1"/>
        <end position="25"/>
    </location>
</feature>
<feature type="region of interest" description="Disordered" evidence="1">
    <location>
        <begin position="161"/>
        <end position="184"/>
    </location>
</feature>
<reference evidence="2" key="1">
    <citation type="submission" date="2021-01" db="EMBL/GenBank/DDBJ databases">
        <authorList>
            <person name="Kaushik A."/>
        </authorList>
    </citation>
    <scope>NUCLEOTIDE SEQUENCE</scope>
    <source>
        <strain evidence="2">AG1-1C</strain>
    </source>
</reference>
<evidence type="ECO:0000313" key="2">
    <source>
        <dbReference type="EMBL" id="CAE6468541.1"/>
    </source>
</evidence>
<evidence type="ECO:0000256" key="1">
    <source>
        <dbReference type="SAM" id="MobiDB-lite"/>
    </source>
</evidence>
<dbReference type="AlphaFoldDB" id="A0A8H3BY02"/>
<protein>
    <submittedName>
        <fullName evidence="2">Uncharacterized protein</fullName>
    </submittedName>
</protein>
<comment type="caution">
    <text evidence="2">The sequence shown here is derived from an EMBL/GenBank/DDBJ whole genome shotgun (WGS) entry which is preliminary data.</text>
</comment>